<sequence>MLKKRILVVTGLSVLIGLAVVFWPVQLEREVDGVKQEPIVKLEYESVENKIAEKKPTNKVIEKKMDLNGMKAYVEELDNHGIMPNEKIINRIEERTKQEKQYFDEQVTAVDLSLEKYQMLETKLADMQLNIENYSQETFDVINQELQQLTEQLLQEQQMMLEAYKIYNKRYEIVSQEVLENYMAYSIED</sequence>
<name>A0ABT5UC36_9GAMM</name>
<evidence type="ECO:0000256" key="1">
    <source>
        <dbReference type="SAM" id="Coils"/>
    </source>
</evidence>
<accession>A0ABT5UC36</accession>
<dbReference type="Proteomes" id="UP001528823">
    <property type="component" value="Unassembled WGS sequence"/>
</dbReference>
<dbReference type="RefSeq" id="WP_274689028.1">
    <property type="nucleotide sequence ID" value="NZ_JAPMOU010000013.1"/>
</dbReference>
<protein>
    <submittedName>
        <fullName evidence="2">Uncharacterized protein</fullName>
    </submittedName>
</protein>
<organism evidence="2 3">
    <name type="scientific">Spartinivicinus poritis</name>
    <dbReference type="NCBI Taxonomy" id="2994640"/>
    <lineage>
        <taxon>Bacteria</taxon>
        <taxon>Pseudomonadati</taxon>
        <taxon>Pseudomonadota</taxon>
        <taxon>Gammaproteobacteria</taxon>
        <taxon>Oceanospirillales</taxon>
        <taxon>Zooshikellaceae</taxon>
        <taxon>Spartinivicinus</taxon>
    </lineage>
</organism>
<reference evidence="2 3" key="1">
    <citation type="submission" date="2022-11" db="EMBL/GenBank/DDBJ databases">
        <title>Spartinivicinus poritis sp. nov., isolated from scleractinian coral Porites lutea.</title>
        <authorList>
            <person name="Zhang G."/>
            <person name="Cai L."/>
            <person name="Wei Q."/>
        </authorList>
    </citation>
    <scope>NUCLEOTIDE SEQUENCE [LARGE SCALE GENOMIC DNA]</scope>
    <source>
        <strain evidence="2 3">A2-2</strain>
    </source>
</reference>
<comment type="caution">
    <text evidence="2">The sequence shown here is derived from an EMBL/GenBank/DDBJ whole genome shotgun (WGS) entry which is preliminary data.</text>
</comment>
<keyword evidence="1" id="KW-0175">Coiled coil</keyword>
<keyword evidence="3" id="KW-1185">Reference proteome</keyword>
<gene>
    <name evidence="2" type="ORF">ORQ98_11900</name>
</gene>
<evidence type="ECO:0000313" key="3">
    <source>
        <dbReference type="Proteomes" id="UP001528823"/>
    </source>
</evidence>
<proteinExistence type="predicted"/>
<dbReference type="EMBL" id="JAPMOU010000013">
    <property type="protein sequence ID" value="MDE1462674.1"/>
    <property type="molecule type" value="Genomic_DNA"/>
</dbReference>
<feature type="coiled-coil region" evidence="1">
    <location>
        <begin position="117"/>
        <end position="159"/>
    </location>
</feature>
<evidence type="ECO:0000313" key="2">
    <source>
        <dbReference type="EMBL" id="MDE1462674.1"/>
    </source>
</evidence>